<dbReference type="AlphaFoldDB" id="A0A016VHM3"/>
<organism evidence="1 2">
    <name type="scientific">Ancylostoma ceylanicum</name>
    <dbReference type="NCBI Taxonomy" id="53326"/>
    <lineage>
        <taxon>Eukaryota</taxon>
        <taxon>Metazoa</taxon>
        <taxon>Ecdysozoa</taxon>
        <taxon>Nematoda</taxon>
        <taxon>Chromadorea</taxon>
        <taxon>Rhabditida</taxon>
        <taxon>Rhabditina</taxon>
        <taxon>Rhabditomorpha</taxon>
        <taxon>Strongyloidea</taxon>
        <taxon>Ancylostomatidae</taxon>
        <taxon>Ancylostomatinae</taxon>
        <taxon>Ancylostoma</taxon>
    </lineage>
</organism>
<name>A0A016VHM3_9BILA</name>
<sequence length="96" mass="10883">MQKFVKEQPHYGSCYSRFRNRARIFPKITTSTPVHNWSNRVTIAAFYKSTQSKCTDALANHYVGDSRLSVALSSHVKLVPFPSEKAATYKFVRGGL</sequence>
<dbReference type="Proteomes" id="UP000024635">
    <property type="component" value="Unassembled WGS sequence"/>
</dbReference>
<accession>A0A016VHM3</accession>
<proteinExistence type="predicted"/>
<reference evidence="2" key="1">
    <citation type="journal article" date="2015" name="Nat. Genet.">
        <title>The genome and transcriptome of the zoonotic hookworm Ancylostoma ceylanicum identify infection-specific gene families.</title>
        <authorList>
            <person name="Schwarz E.M."/>
            <person name="Hu Y."/>
            <person name="Antoshechkin I."/>
            <person name="Miller M.M."/>
            <person name="Sternberg P.W."/>
            <person name="Aroian R.V."/>
        </authorList>
    </citation>
    <scope>NUCLEOTIDE SEQUENCE</scope>
    <source>
        <strain evidence="2">HY135</strain>
    </source>
</reference>
<comment type="caution">
    <text evidence="1">The sequence shown here is derived from an EMBL/GenBank/DDBJ whole genome shotgun (WGS) entry which is preliminary data.</text>
</comment>
<dbReference type="EMBL" id="JARK01001346">
    <property type="protein sequence ID" value="EYC26502.1"/>
    <property type="molecule type" value="Genomic_DNA"/>
</dbReference>
<gene>
    <name evidence="1" type="primary">Acey_s0010.g1189</name>
    <name evidence="1" type="ORF">Y032_0010g1189</name>
</gene>
<protein>
    <submittedName>
        <fullName evidence="1">Uncharacterized protein</fullName>
    </submittedName>
</protein>
<keyword evidence="2" id="KW-1185">Reference proteome</keyword>
<evidence type="ECO:0000313" key="1">
    <source>
        <dbReference type="EMBL" id="EYC26502.1"/>
    </source>
</evidence>
<evidence type="ECO:0000313" key="2">
    <source>
        <dbReference type="Proteomes" id="UP000024635"/>
    </source>
</evidence>